<dbReference type="GO" id="GO:0003677">
    <property type="term" value="F:DNA binding"/>
    <property type="evidence" value="ECO:0007669"/>
    <property type="project" value="UniProtKB-KW"/>
</dbReference>
<keyword evidence="3 12" id="KW-0808">Transferase</keyword>
<evidence type="ECO:0000256" key="9">
    <source>
        <dbReference type="ARBA" id="ARBA00023204"/>
    </source>
</evidence>
<evidence type="ECO:0000256" key="5">
    <source>
        <dbReference type="ARBA" id="ARBA00022705"/>
    </source>
</evidence>
<name>A0A644ZAM9_9ZZZZ</name>
<evidence type="ECO:0000313" key="12">
    <source>
        <dbReference type="EMBL" id="MPM34954.1"/>
    </source>
</evidence>
<keyword evidence="6" id="KW-0227">DNA damage</keyword>
<keyword evidence="8" id="KW-0238">DNA-binding</keyword>
<keyword evidence="9" id="KW-0234">DNA repair</keyword>
<dbReference type="PRINTS" id="PR00868">
    <property type="entry name" value="DNAPOLI"/>
</dbReference>
<dbReference type="CDD" id="cd08637">
    <property type="entry name" value="DNA_pol_A_pol_I_C"/>
    <property type="match status" value="1"/>
</dbReference>
<feature type="domain" description="DNA-directed DNA polymerase family A palm" evidence="11">
    <location>
        <begin position="120"/>
        <end position="327"/>
    </location>
</feature>
<dbReference type="Gene3D" id="1.10.150.20">
    <property type="entry name" value="5' to 3' exonuclease, C-terminal subdomain"/>
    <property type="match status" value="1"/>
</dbReference>
<keyword evidence="4 12" id="KW-0548">Nucleotidyltransferase</keyword>
<comment type="similarity">
    <text evidence="1">Belongs to the DNA polymerase type-A family.</text>
</comment>
<reference evidence="12" key="1">
    <citation type="submission" date="2019-08" db="EMBL/GenBank/DDBJ databases">
        <authorList>
            <person name="Kucharzyk K."/>
            <person name="Murdoch R.W."/>
            <person name="Higgins S."/>
            <person name="Loffler F."/>
        </authorList>
    </citation>
    <scope>NUCLEOTIDE SEQUENCE</scope>
</reference>
<dbReference type="EC" id="2.7.7.7" evidence="2"/>
<dbReference type="SMART" id="SM00482">
    <property type="entry name" value="POLAc"/>
    <property type="match status" value="1"/>
</dbReference>
<dbReference type="InterPro" id="IPR001098">
    <property type="entry name" value="DNA-dir_DNA_pol_A_palm_dom"/>
</dbReference>
<evidence type="ECO:0000256" key="2">
    <source>
        <dbReference type="ARBA" id="ARBA00012417"/>
    </source>
</evidence>
<evidence type="ECO:0000256" key="4">
    <source>
        <dbReference type="ARBA" id="ARBA00022695"/>
    </source>
</evidence>
<dbReference type="PANTHER" id="PTHR10133">
    <property type="entry name" value="DNA POLYMERASE I"/>
    <property type="match status" value="1"/>
</dbReference>
<sequence>MQKRIHELAGIEFNLNSPKQLAEVLFERLQLTGGKKTKSGYSTDAETLENLMNEHEIIGLILEYRTLAKLKGTYLDGLIPLIDPKKDRLHSTFHQAVTATGRLSSSDPNLQNIPTRNEEGRLIRKAFYPTVSDWRLVSADYSQIELRILAHLSQDAHFIDAYKQKQDIHRRTASEVFDVPFEEVSSSLRDKAKAVNFGIVYGISDYGLATQLRIGRKEAQGYIDRFFEEFPAIREYQTKIIAEAKESGFVTTLFQRRRYLPELSSKNYNLRSFGERAALNTPIQGSAADLIKIAMIQLQQEIEKRNLKGRILLQVHDELVCETPREEEELFKVLMKETMEQAIQLSVPIVVEVYSGDNWYELQK</sequence>
<dbReference type="Gene3D" id="3.30.70.370">
    <property type="match status" value="1"/>
</dbReference>
<dbReference type="PANTHER" id="PTHR10133:SF27">
    <property type="entry name" value="DNA POLYMERASE NU"/>
    <property type="match status" value="1"/>
</dbReference>
<dbReference type="Gene3D" id="1.20.1060.10">
    <property type="entry name" value="Taq DNA Polymerase, Chain T, domain 4"/>
    <property type="match status" value="1"/>
</dbReference>
<dbReference type="InterPro" id="IPR043502">
    <property type="entry name" value="DNA/RNA_pol_sf"/>
</dbReference>
<evidence type="ECO:0000259" key="11">
    <source>
        <dbReference type="SMART" id="SM00482"/>
    </source>
</evidence>
<accession>A0A644ZAM9</accession>
<dbReference type="InterPro" id="IPR019760">
    <property type="entry name" value="DNA-dir_DNA_pol_A_CS"/>
</dbReference>
<dbReference type="GO" id="GO:0006261">
    <property type="term" value="P:DNA-templated DNA replication"/>
    <property type="evidence" value="ECO:0007669"/>
    <property type="project" value="InterPro"/>
</dbReference>
<organism evidence="12">
    <name type="scientific">bioreactor metagenome</name>
    <dbReference type="NCBI Taxonomy" id="1076179"/>
    <lineage>
        <taxon>unclassified sequences</taxon>
        <taxon>metagenomes</taxon>
        <taxon>ecological metagenomes</taxon>
    </lineage>
</organism>
<dbReference type="SUPFAM" id="SSF56672">
    <property type="entry name" value="DNA/RNA polymerases"/>
    <property type="match status" value="1"/>
</dbReference>
<evidence type="ECO:0000256" key="3">
    <source>
        <dbReference type="ARBA" id="ARBA00022679"/>
    </source>
</evidence>
<evidence type="ECO:0000256" key="7">
    <source>
        <dbReference type="ARBA" id="ARBA00022932"/>
    </source>
</evidence>
<evidence type="ECO:0000256" key="8">
    <source>
        <dbReference type="ARBA" id="ARBA00023125"/>
    </source>
</evidence>
<dbReference type="Pfam" id="PF00476">
    <property type="entry name" value="DNA_pol_A"/>
    <property type="match status" value="1"/>
</dbReference>
<comment type="caution">
    <text evidence="12">The sequence shown here is derived from an EMBL/GenBank/DDBJ whole genome shotgun (WGS) entry which is preliminary data.</text>
</comment>
<dbReference type="FunFam" id="1.20.1060.10:FF:000001">
    <property type="entry name" value="DNA polymerase I"/>
    <property type="match status" value="1"/>
</dbReference>
<evidence type="ECO:0000256" key="6">
    <source>
        <dbReference type="ARBA" id="ARBA00022763"/>
    </source>
</evidence>
<protein>
    <recommendedName>
        <fullName evidence="2">DNA-directed DNA polymerase</fullName>
        <ecNumber evidence="2">2.7.7.7</ecNumber>
    </recommendedName>
</protein>
<dbReference type="AlphaFoldDB" id="A0A644ZAM9"/>
<dbReference type="PROSITE" id="PS00447">
    <property type="entry name" value="DNA_POLYMERASE_A"/>
    <property type="match status" value="1"/>
</dbReference>
<dbReference type="FunFam" id="1.10.150.20:FF:000002">
    <property type="entry name" value="DNA polymerase I"/>
    <property type="match status" value="1"/>
</dbReference>
<dbReference type="EMBL" id="VSSQ01007134">
    <property type="protein sequence ID" value="MPM34954.1"/>
    <property type="molecule type" value="Genomic_DNA"/>
</dbReference>
<keyword evidence="5" id="KW-0235">DNA replication</keyword>
<dbReference type="InterPro" id="IPR002298">
    <property type="entry name" value="DNA_polymerase_A"/>
</dbReference>
<evidence type="ECO:0000256" key="10">
    <source>
        <dbReference type="ARBA" id="ARBA00049244"/>
    </source>
</evidence>
<gene>
    <name evidence="12" type="primary">polA_30</name>
    <name evidence="12" type="ORF">SDC9_81544</name>
</gene>
<evidence type="ECO:0000256" key="1">
    <source>
        <dbReference type="ARBA" id="ARBA00007705"/>
    </source>
</evidence>
<keyword evidence="7" id="KW-0239">DNA-directed DNA polymerase</keyword>
<comment type="catalytic activity">
    <reaction evidence="10">
        <text>DNA(n) + a 2'-deoxyribonucleoside 5'-triphosphate = DNA(n+1) + diphosphate</text>
        <dbReference type="Rhea" id="RHEA:22508"/>
        <dbReference type="Rhea" id="RHEA-COMP:17339"/>
        <dbReference type="Rhea" id="RHEA-COMP:17340"/>
        <dbReference type="ChEBI" id="CHEBI:33019"/>
        <dbReference type="ChEBI" id="CHEBI:61560"/>
        <dbReference type="ChEBI" id="CHEBI:173112"/>
        <dbReference type="EC" id="2.7.7.7"/>
    </reaction>
</comment>
<dbReference type="GO" id="GO:0006302">
    <property type="term" value="P:double-strand break repair"/>
    <property type="evidence" value="ECO:0007669"/>
    <property type="project" value="TreeGrafter"/>
</dbReference>
<dbReference type="GO" id="GO:0003887">
    <property type="term" value="F:DNA-directed DNA polymerase activity"/>
    <property type="evidence" value="ECO:0007669"/>
    <property type="project" value="UniProtKB-KW"/>
</dbReference>
<proteinExistence type="inferred from homology"/>